<feature type="region of interest" description="Disordered" evidence="1">
    <location>
        <begin position="1"/>
        <end position="29"/>
    </location>
</feature>
<dbReference type="EMBL" id="CP022163">
    <property type="protein sequence ID" value="ATB34163.1"/>
    <property type="molecule type" value="Genomic_DNA"/>
</dbReference>
<dbReference type="Proteomes" id="UP000217289">
    <property type="component" value="Chromosome"/>
</dbReference>
<evidence type="ECO:0000313" key="2">
    <source>
        <dbReference type="EMBL" id="ATB34163.1"/>
    </source>
</evidence>
<protein>
    <submittedName>
        <fullName evidence="2">Uncharacterized protein</fullName>
    </submittedName>
</protein>
<gene>
    <name evidence="2" type="ORF">MEBOL_007664</name>
</gene>
<accession>A0A250ISC8</accession>
<evidence type="ECO:0000313" key="3">
    <source>
        <dbReference type="Proteomes" id="UP000217289"/>
    </source>
</evidence>
<reference evidence="2 3" key="1">
    <citation type="submission" date="2017-06" db="EMBL/GenBank/DDBJ databases">
        <authorList>
            <person name="Kim H.J."/>
            <person name="Triplett B.A."/>
        </authorList>
    </citation>
    <scope>NUCLEOTIDE SEQUENCE [LARGE SCALE GENOMIC DNA]</scope>
    <source>
        <strain evidence="2 3">DSM 14713</strain>
    </source>
</reference>
<evidence type="ECO:0000256" key="1">
    <source>
        <dbReference type="SAM" id="MobiDB-lite"/>
    </source>
</evidence>
<organism evidence="2 3">
    <name type="scientific">Melittangium boletus DSM 14713</name>
    <dbReference type="NCBI Taxonomy" id="1294270"/>
    <lineage>
        <taxon>Bacteria</taxon>
        <taxon>Pseudomonadati</taxon>
        <taxon>Myxococcota</taxon>
        <taxon>Myxococcia</taxon>
        <taxon>Myxococcales</taxon>
        <taxon>Cystobacterineae</taxon>
        <taxon>Archangiaceae</taxon>
        <taxon>Melittangium</taxon>
    </lineage>
</organism>
<dbReference type="KEGG" id="mbd:MEBOL_007664"/>
<proteinExistence type="predicted"/>
<keyword evidence="3" id="KW-1185">Reference proteome</keyword>
<name>A0A250ISC8_9BACT</name>
<sequence>MQIRPMKAMEEQTGKRGPHSTADSQGPEQ</sequence>
<dbReference type="AlphaFoldDB" id="A0A250ISC8"/>